<keyword evidence="2" id="KW-1185">Reference proteome</keyword>
<name>G3B3L4_CANTC</name>
<organism evidence="2">
    <name type="scientific">Candida tenuis (strain ATCC 10573 / BCRC 21748 / CBS 615 / JCM 9827 / NBRC 10315 / NRRL Y-1498 / VKM Y-70)</name>
    <name type="common">Yeast</name>
    <name type="synonym">Yamadazyma tenuis</name>
    <dbReference type="NCBI Taxonomy" id="590646"/>
    <lineage>
        <taxon>Eukaryota</taxon>
        <taxon>Fungi</taxon>
        <taxon>Dikarya</taxon>
        <taxon>Ascomycota</taxon>
        <taxon>Saccharomycotina</taxon>
        <taxon>Pichiomycetes</taxon>
        <taxon>Debaryomycetaceae</taxon>
        <taxon>Yamadazyma</taxon>
    </lineage>
</organism>
<dbReference type="OrthoDB" id="4086633at2759"/>
<sequence length="165" mass="18890">MSSHGSMPAPASAPSSISHPSGYTGFAYPGLTSMVNANSDMVMPKVEAQFVDRTTCTVCGKRITRDMGRHMRTHHPDPRFKCIFPREECDHKSQRFNRPYDFKKHLMNKHFHFDNSSVKKSHNLSNKLNQWGNCACGKRFLSNEWLDHHILTKDASELCSLLRRP</sequence>
<dbReference type="eggNOG" id="ENOG502S680">
    <property type="taxonomic scope" value="Eukaryota"/>
</dbReference>
<protein>
    <submittedName>
        <fullName evidence="1">Uncharacterized protein</fullName>
    </submittedName>
</protein>
<gene>
    <name evidence="1" type="ORF">CANTEDRAFT_114245</name>
</gene>
<proteinExistence type="predicted"/>
<dbReference type="Proteomes" id="UP000000707">
    <property type="component" value="Unassembled WGS sequence"/>
</dbReference>
<evidence type="ECO:0000313" key="1">
    <source>
        <dbReference type="EMBL" id="EGV64181.1"/>
    </source>
</evidence>
<dbReference type="Gene3D" id="3.30.160.60">
    <property type="entry name" value="Classic Zinc Finger"/>
    <property type="match status" value="1"/>
</dbReference>
<accession>G3B3L4</accession>
<reference evidence="1 2" key="1">
    <citation type="journal article" date="2011" name="Proc. Natl. Acad. Sci. U.S.A.">
        <title>Comparative genomics of xylose-fermenting fungi for enhanced biofuel production.</title>
        <authorList>
            <person name="Wohlbach D.J."/>
            <person name="Kuo A."/>
            <person name="Sato T.K."/>
            <person name="Potts K.M."/>
            <person name="Salamov A.A."/>
            <person name="LaButti K.M."/>
            <person name="Sun H."/>
            <person name="Clum A."/>
            <person name="Pangilinan J.L."/>
            <person name="Lindquist E.A."/>
            <person name="Lucas S."/>
            <person name="Lapidus A."/>
            <person name="Jin M."/>
            <person name="Gunawan C."/>
            <person name="Balan V."/>
            <person name="Dale B.E."/>
            <person name="Jeffries T.W."/>
            <person name="Zinkel R."/>
            <person name="Barry K.W."/>
            <person name="Grigoriev I.V."/>
            <person name="Gasch A.P."/>
        </authorList>
    </citation>
    <scope>NUCLEOTIDE SEQUENCE [LARGE SCALE GENOMIC DNA]</scope>
    <source>
        <strain evidence="2">ATCC 10573 / BCRC 21748 / CBS 615 / JCM 9827 / NBRC 10315 / NRRL Y-1498 / VKM Y-70</strain>
    </source>
</reference>
<dbReference type="AlphaFoldDB" id="G3B3L4"/>
<dbReference type="EMBL" id="GL996521">
    <property type="protein sequence ID" value="EGV64181.1"/>
    <property type="molecule type" value="Genomic_DNA"/>
</dbReference>
<evidence type="ECO:0000313" key="2">
    <source>
        <dbReference type="Proteomes" id="UP000000707"/>
    </source>
</evidence>
<dbReference type="HOGENOM" id="CLU_1726742_0_0_1"/>